<organism evidence="2 3">
    <name type="scientific">Variovorax paradoxus</name>
    <dbReference type="NCBI Taxonomy" id="34073"/>
    <lineage>
        <taxon>Bacteria</taxon>
        <taxon>Pseudomonadati</taxon>
        <taxon>Pseudomonadota</taxon>
        <taxon>Betaproteobacteria</taxon>
        <taxon>Burkholderiales</taxon>
        <taxon>Comamonadaceae</taxon>
        <taxon>Variovorax</taxon>
    </lineage>
</organism>
<evidence type="ECO:0008006" key="4">
    <source>
        <dbReference type="Google" id="ProtNLM"/>
    </source>
</evidence>
<evidence type="ECO:0000256" key="1">
    <source>
        <dbReference type="SAM" id="MobiDB-lite"/>
    </source>
</evidence>
<evidence type="ECO:0000313" key="3">
    <source>
        <dbReference type="Proteomes" id="UP000326780"/>
    </source>
</evidence>
<evidence type="ECO:0000313" key="2">
    <source>
        <dbReference type="EMBL" id="QFZ86934.1"/>
    </source>
</evidence>
<name>A0A5Q0ME41_VARPD</name>
<sequence>MRSRLSTSARLGLGAATLLTALGAWFFFADPDSHAATRDTAAAAAASAHAQAAPREGVVLARRAPVYTPFAPGASPYQTSAGARERGLDLVQLRRDLAGTGKDVAQEVDRIVALARFRDRINTLAQMLPNLGDEERRDESYAILEQLPRHVANGEILPVEAIASTRALIQIGEPDPTIRDALTKQLTESLQAHARQKVGPAPTTEPRYQSYTQARNQMAGEVQASVQDPDERQRVMARRELEIRSRHY</sequence>
<gene>
    <name evidence="2" type="ORF">GFK26_31255</name>
</gene>
<proteinExistence type="predicted"/>
<dbReference type="AlphaFoldDB" id="A0A5Q0ME41"/>
<accession>A0A5Q0ME41</accession>
<dbReference type="EMBL" id="CP045644">
    <property type="protein sequence ID" value="QFZ86934.1"/>
    <property type="molecule type" value="Genomic_DNA"/>
</dbReference>
<dbReference type="Proteomes" id="UP000326780">
    <property type="component" value="Chromosome"/>
</dbReference>
<dbReference type="RefSeq" id="WP_153285373.1">
    <property type="nucleotide sequence ID" value="NZ_CP045644.1"/>
</dbReference>
<feature type="region of interest" description="Disordered" evidence="1">
    <location>
        <begin position="216"/>
        <end position="248"/>
    </location>
</feature>
<protein>
    <recommendedName>
        <fullName evidence="4">Phospholipase C accessory protein PlcR</fullName>
    </recommendedName>
</protein>
<reference evidence="2 3" key="1">
    <citation type="submission" date="2019-10" db="EMBL/GenBank/DDBJ databases">
        <title>Complete genome sequence of Variovorax paradoxus 5C-2.</title>
        <authorList>
            <person name="Gogoleva N.E."/>
            <person name="Balkin A.S."/>
        </authorList>
    </citation>
    <scope>NUCLEOTIDE SEQUENCE [LARGE SCALE GENOMIC DNA]</scope>
    <source>
        <strain evidence="2 3">5C-2</strain>
    </source>
</reference>
<feature type="compositionally biased region" description="Basic and acidic residues" evidence="1">
    <location>
        <begin position="229"/>
        <end position="248"/>
    </location>
</feature>